<protein>
    <submittedName>
        <fullName evidence="2">DUF3042 domain-containing protein</fullName>
    </submittedName>
</protein>
<dbReference type="AlphaFoldDB" id="A0A430AKG1"/>
<dbReference type="EMBL" id="NGJZ01000001">
    <property type="protein sequence ID" value="RSU08600.1"/>
    <property type="molecule type" value="Genomic_DNA"/>
</dbReference>
<reference evidence="2 3" key="1">
    <citation type="submission" date="2017-05" db="EMBL/GenBank/DDBJ databases">
        <title>Vagococcus spp. assemblies.</title>
        <authorList>
            <person name="Gulvik C.A."/>
        </authorList>
    </citation>
    <scope>NUCLEOTIDE SEQUENCE [LARGE SCALE GENOMIC DNA]</scope>
    <source>
        <strain evidence="2 3">DSM 24756</strain>
    </source>
</reference>
<comment type="caution">
    <text evidence="2">The sequence shown here is derived from an EMBL/GenBank/DDBJ whole genome shotgun (WGS) entry which is preliminary data.</text>
</comment>
<feature type="compositionally biased region" description="Basic residues" evidence="1">
    <location>
        <begin position="46"/>
        <end position="55"/>
    </location>
</feature>
<feature type="region of interest" description="Disordered" evidence="1">
    <location>
        <begin position="35"/>
        <end position="55"/>
    </location>
</feature>
<evidence type="ECO:0000313" key="3">
    <source>
        <dbReference type="Proteomes" id="UP000288669"/>
    </source>
</evidence>
<accession>A0A430AKG1</accession>
<evidence type="ECO:0000313" key="2">
    <source>
        <dbReference type="EMBL" id="RSU08600.1"/>
    </source>
</evidence>
<dbReference type="Pfam" id="PF11240">
    <property type="entry name" value="DUF3042"/>
    <property type="match status" value="1"/>
</dbReference>
<name>A0A430AKG1_9ENTE</name>
<sequence length="55" mass="6146">MKKFVKGVLTGATLTVGTLAGVAYGVKKTMIEPIEKKEQQIEENRKKAKRKSRAR</sequence>
<feature type="compositionally biased region" description="Basic and acidic residues" evidence="1">
    <location>
        <begin position="35"/>
        <end position="45"/>
    </location>
</feature>
<dbReference type="RefSeq" id="WP_126823348.1">
    <property type="nucleotide sequence ID" value="NZ_JBHLWU010000001.1"/>
</dbReference>
<dbReference type="Proteomes" id="UP000288669">
    <property type="component" value="Unassembled WGS sequence"/>
</dbReference>
<proteinExistence type="predicted"/>
<gene>
    <name evidence="2" type="ORF">CBF30_05055</name>
</gene>
<dbReference type="InterPro" id="IPR021402">
    <property type="entry name" value="DUF3042"/>
</dbReference>
<keyword evidence="3" id="KW-1185">Reference proteome</keyword>
<organism evidence="2 3">
    <name type="scientific">Vagococcus entomophilus</name>
    <dbReference type="NCBI Taxonomy" id="1160095"/>
    <lineage>
        <taxon>Bacteria</taxon>
        <taxon>Bacillati</taxon>
        <taxon>Bacillota</taxon>
        <taxon>Bacilli</taxon>
        <taxon>Lactobacillales</taxon>
        <taxon>Enterococcaceae</taxon>
        <taxon>Vagococcus</taxon>
    </lineage>
</organism>
<evidence type="ECO:0000256" key="1">
    <source>
        <dbReference type="SAM" id="MobiDB-lite"/>
    </source>
</evidence>